<dbReference type="PROSITE" id="PS50144">
    <property type="entry name" value="MATH"/>
    <property type="match status" value="1"/>
</dbReference>
<dbReference type="Gene3D" id="2.60.210.10">
    <property type="entry name" value="Apoptosis, Tumor Necrosis Factor Receptor Associated Protein 2, Chain A"/>
    <property type="match status" value="1"/>
</dbReference>
<protein>
    <submittedName>
        <fullName evidence="2">MATH domain-containing protein</fullName>
    </submittedName>
</protein>
<evidence type="ECO:0000259" key="1">
    <source>
        <dbReference type="PROSITE" id="PS50144"/>
    </source>
</evidence>
<dbReference type="PANTHER" id="PTHR47477:SF8">
    <property type="entry name" value="TNF RECEPTOR-ASSOCIATED FACTOR HOMOLOG 1A"/>
    <property type="match status" value="1"/>
</dbReference>
<dbReference type="PANTHER" id="PTHR47477">
    <property type="entry name" value="TNF RECEPTOR-ASSOCIATED FACTOR HOMOLOG 1A"/>
    <property type="match status" value="1"/>
</dbReference>
<dbReference type="EMBL" id="LWDX02011692">
    <property type="protein sequence ID" value="OEL35590.1"/>
    <property type="molecule type" value="Genomic_DNA"/>
</dbReference>
<dbReference type="Proteomes" id="UP000095767">
    <property type="component" value="Unassembled WGS sequence"/>
</dbReference>
<dbReference type="SUPFAM" id="SSF49599">
    <property type="entry name" value="TRAF domain-like"/>
    <property type="match status" value="1"/>
</dbReference>
<dbReference type="AlphaFoldDB" id="A0A1E5WEE3"/>
<name>A0A1E5WEE3_9POAL</name>
<dbReference type="OrthoDB" id="660257at2759"/>
<gene>
    <name evidence="2" type="ORF">BAE44_0003391</name>
</gene>
<dbReference type="CDD" id="cd00121">
    <property type="entry name" value="MATH"/>
    <property type="match status" value="1"/>
</dbReference>
<organism evidence="2 3">
    <name type="scientific">Dichanthelium oligosanthes</name>
    <dbReference type="NCBI Taxonomy" id="888268"/>
    <lineage>
        <taxon>Eukaryota</taxon>
        <taxon>Viridiplantae</taxon>
        <taxon>Streptophyta</taxon>
        <taxon>Embryophyta</taxon>
        <taxon>Tracheophyta</taxon>
        <taxon>Spermatophyta</taxon>
        <taxon>Magnoliopsida</taxon>
        <taxon>Liliopsida</taxon>
        <taxon>Poales</taxon>
        <taxon>Poaceae</taxon>
        <taxon>PACMAD clade</taxon>
        <taxon>Panicoideae</taxon>
        <taxon>Panicodae</taxon>
        <taxon>Paniceae</taxon>
        <taxon>Dichantheliinae</taxon>
        <taxon>Dichanthelium</taxon>
    </lineage>
</organism>
<dbReference type="Pfam" id="PF22486">
    <property type="entry name" value="MATH_2"/>
    <property type="match status" value="1"/>
</dbReference>
<dbReference type="InterPro" id="IPR055327">
    <property type="entry name" value="TRAF1A/B"/>
</dbReference>
<dbReference type="InterPro" id="IPR002083">
    <property type="entry name" value="MATH/TRAF_dom"/>
</dbReference>
<dbReference type="SMART" id="SM00061">
    <property type="entry name" value="MATH"/>
    <property type="match status" value="1"/>
</dbReference>
<keyword evidence="3" id="KW-1185">Reference proteome</keyword>
<accession>A0A1E5WEE3</accession>
<reference evidence="2 3" key="1">
    <citation type="submission" date="2016-09" db="EMBL/GenBank/DDBJ databases">
        <title>The draft genome of Dichanthelium oligosanthes: A C3 panicoid grass species.</title>
        <authorList>
            <person name="Studer A.J."/>
            <person name="Schnable J.C."/>
            <person name="Brutnell T.P."/>
        </authorList>
    </citation>
    <scope>NUCLEOTIDE SEQUENCE [LARGE SCALE GENOMIC DNA]</scope>
    <source>
        <strain evidence="3">cv. Kellogg 1175</strain>
        <tissue evidence="2">Leaf</tissue>
    </source>
</reference>
<evidence type="ECO:0000313" key="2">
    <source>
        <dbReference type="EMBL" id="OEL35590.1"/>
    </source>
</evidence>
<comment type="caution">
    <text evidence="2">The sequence shown here is derived from an EMBL/GenBank/DDBJ whole genome shotgun (WGS) entry which is preliminary data.</text>
</comment>
<proteinExistence type="predicted"/>
<sequence length="352" mass="40974">MAATPSSTDELCSDQLEVHRTRLDSLDYWDTGDEDDDCGPRPSELYGTFTWTIYNFSQIDDKELRSNSFDVGGYKWCMLIYPQGVDNASVNLSLFLCVANHDELLPGWSHFAQFTLCIVNNDTTKSKYSDTLHRFWKKEYDWGWKKFVELSKLPDGFLVDDVLTIRAQVQVIWERVDRPFRCLDEPYRRELSKVYLTNAEAIVRRFVDERRRAISKSINDERIWSRLRAFWLRTDPSARMQLTRENTGTILRVMVKHFFVEKEVPSTLLMDSLYAGLKVMKQVCKNSEETVNIQWPGEDDSWSTPMVIIDKDNDMFVLADDPILLLERVALLDSGPHQRTGDCKSSENFSKV</sequence>
<evidence type="ECO:0000313" key="3">
    <source>
        <dbReference type="Proteomes" id="UP000095767"/>
    </source>
</evidence>
<feature type="domain" description="MATH" evidence="1">
    <location>
        <begin position="46"/>
        <end position="169"/>
    </location>
</feature>
<dbReference type="STRING" id="888268.A0A1E5WEE3"/>
<dbReference type="InterPro" id="IPR008974">
    <property type="entry name" value="TRAF-like"/>
</dbReference>